<name>A0A098M5X0_9BACL</name>
<dbReference type="Gene3D" id="3.30.450.40">
    <property type="match status" value="1"/>
</dbReference>
<dbReference type="InterPro" id="IPR029016">
    <property type="entry name" value="GAF-like_dom_sf"/>
</dbReference>
<keyword evidence="5" id="KW-1003">Cell membrane</keyword>
<feature type="domain" description="Response regulatory" evidence="17">
    <location>
        <begin position="775"/>
        <end position="892"/>
    </location>
</feature>
<evidence type="ECO:0000256" key="12">
    <source>
        <dbReference type="ARBA" id="ARBA00023136"/>
    </source>
</evidence>
<comment type="subcellular location">
    <subcellularLocation>
        <location evidence="2">Cell membrane</location>
        <topology evidence="2">Multi-pass membrane protein</topology>
    </subcellularLocation>
</comment>
<dbReference type="InterPro" id="IPR003660">
    <property type="entry name" value="HAMP_dom"/>
</dbReference>
<keyword evidence="10" id="KW-0067">ATP-binding</keyword>
<dbReference type="InterPro" id="IPR003018">
    <property type="entry name" value="GAF"/>
</dbReference>
<feature type="transmembrane region" description="Helical" evidence="15">
    <location>
        <begin position="6"/>
        <end position="28"/>
    </location>
</feature>
<dbReference type="STRING" id="268407.PWYN_19945"/>
<evidence type="ECO:0000256" key="4">
    <source>
        <dbReference type="ARBA" id="ARBA00012438"/>
    </source>
</evidence>
<dbReference type="SMART" id="SM00388">
    <property type="entry name" value="HisKA"/>
    <property type="match status" value="1"/>
</dbReference>
<evidence type="ECO:0000256" key="11">
    <source>
        <dbReference type="ARBA" id="ARBA00023012"/>
    </source>
</evidence>
<dbReference type="GO" id="GO:0000155">
    <property type="term" value="F:phosphorelay sensor kinase activity"/>
    <property type="evidence" value="ECO:0007669"/>
    <property type="project" value="InterPro"/>
</dbReference>
<comment type="caution">
    <text evidence="19">The sequence shown here is derived from an EMBL/GenBank/DDBJ whole genome shotgun (WGS) entry which is preliminary data.</text>
</comment>
<keyword evidence="15" id="KW-1133">Transmembrane helix</keyword>
<keyword evidence="11" id="KW-0902">Two-component regulatory system</keyword>
<keyword evidence="15" id="KW-0812">Transmembrane</keyword>
<evidence type="ECO:0000259" key="18">
    <source>
        <dbReference type="PROSITE" id="PS50885"/>
    </source>
</evidence>
<dbReference type="FunFam" id="3.30.565.10:FF:000010">
    <property type="entry name" value="Sensor histidine kinase RcsC"/>
    <property type="match status" value="1"/>
</dbReference>
<evidence type="ECO:0000256" key="10">
    <source>
        <dbReference type="ARBA" id="ARBA00022840"/>
    </source>
</evidence>
<keyword evidence="20" id="KW-1185">Reference proteome</keyword>
<evidence type="ECO:0000256" key="6">
    <source>
        <dbReference type="ARBA" id="ARBA00022553"/>
    </source>
</evidence>
<dbReference type="InterPro" id="IPR003594">
    <property type="entry name" value="HATPase_dom"/>
</dbReference>
<dbReference type="InterPro" id="IPR036890">
    <property type="entry name" value="HATPase_C_sf"/>
</dbReference>
<dbReference type="Gene3D" id="1.10.287.130">
    <property type="match status" value="1"/>
</dbReference>
<dbReference type="PANTHER" id="PTHR43047">
    <property type="entry name" value="TWO-COMPONENT HISTIDINE PROTEIN KINASE"/>
    <property type="match status" value="1"/>
</dbReference>
<keyword evidence="7" id="KW-0808">Transferase</keyword>
<evidence type="ECO:0000256" key="14">
    <source>
        <dbReference type="PROSITE-ProRule" id="PRU00169"/>
    </source>
</evidence>
<organism evidence="19 20">
    <name type="scientific">Paenibacillus wynnii</name>
    <dbReference type="NCBI Taxonomy" id="268407"/>
    <lineage>
        <taxon>Bacteria</taxon>
        <taxon>Bacillati</taxon>
        <taxon>Bacillota</taxon>
        <taxon>Bacilli</taxon>
        <taxon>Bacillales</taxon>
        <taxon>Paenibacillaceae</taxon>
        <taxon>Paenibacillus</taxon>
    </lineage>
</organism>
<dbReference type="InterPro" id="IPR007891">
    <property type="entry name" value="CHASE3"/>
</dbReference>
<dbReference type="InterPro" id="IPR001789">
    <property type="entry name" value="Sig_transdc_resp-reg_receiver"/>
</dbReference>
<evidence type="ECO:0000256" key="9">
    <source>
        <dbReference type="ARBA" id="ARBA00022777"/>
    </source>
</evidence>
<dbReference type="InterPro" id="IPR011006">
    <property type="entry name" value="CheY-like_superfamily"/>
</dbReference>
<dbReference type="SUPFAM" id="SSF52172">
    <property type="entry name" value="CheY-like"/>
    <property type="match status" value="1"/>
</dbReference>
<dbReference type="Proteomes" id="UP000029734">
    <property type="component" value="Unassembled WGS sequence"/>
</dbReference>
<dbReference type="PROSITE" id="PS50109">
    <property type="entry name" value="HIS_KIN"/>
    <property type="match status" value="1"/>
</dbReference>
<reference evidence="19 20" key="1">
    <citation type="submission" date="2014-08" db="EMBL/GenBank/DDBJ databases">
        <authorList>
            <person name="den Bakker H.C."/>
        </authorList>
    </citation>
    <scope>NUCLEOTIDE SEQUENCE [LARGE SCALE GENOMIC DNA]</scope>
    <source>
        <strain evidence="19 20">DSM 18334</strain>
    </source>
</reference>
<dbReference type="InterPro" id="IPR003661">
    <property type="entry name" value="HisK_dim/P_dom"/>
</dbReference>
<evidence type="ECO:0000256" key="2">
    <source>
        <dbReference type="ARBA" id="ARBA00004651"/>
    </source>
</evidence>
<feature type="transmembrane region" description="Helical" evidence="15">
    <location>
        <begin position="180"/>
        <end position="202"/>
    </location>
</feature>
<comment type="catalytic activity">
    <reaction evidence="1">
        <text>ATP + protein L-histidine = ADP + protein N-phospho-L-histidine.</text>
        <dbReference type="EC" id="2.7.13.3"/>
    </reaction>
</comment>
<dbReference type="Gene3D" id="3.30.565.10">
    <property type="entry name" value="Histidine kinase-like ATPase, C-terminal domain"/>
    <property type="match status" value="1"/>
</dbReference>
<dbReference type="CDD" id="cd19410">
    <property type="entry name" value="HK9-like_sensor"/>
    <property type="match status" value="1"/>
</dbReference>
<keyword evidence="8" id="KW-0547">Nucleotide-binding</keyword>
<feature type="domain" description="HAMP" evidence="18">
    <location>
        <begin position="204"/>
        <end position="257"/>
    </location>
</feature>
<dbReference type="InterPro" id="IPR004358">
    <property type="entry name" value="Sig_transdc_His_kin-like_C"/>
</dbReference>
<gene>
    <name evidence="19" type="ORF">PWYN_19945</name>
</gene>
<dbReference type="SUPFAM" id="SSF55781">
    <property type="entry name" value="GAF domain-like"/>
    <property type="match status" value="1"/>
</dbReference>
<dbReference type="Pfam" id="PF05227">
    <property type="entry name" value="CHASE3"/>
    <property type="match status" value="1"/>
</dbReference>
<evidence type="ECO:0000313" key="19">
    <source>
        <dbReference type="EMBL" id="KGE16947.1"/>
    </source>
</evidence>
<feature type="modified residue" description="4-aspartylphosphate" evidence="14">
    <location>
        <position position="825"/>
    </location>
</feature>
<evidence type="ECO:0000256" key="13">
    <source>
        <dbReference type="ARBA" id="ARBA00074306"/>
    </source>
</evidence>
<dbReference type="EC" id="2.7.13.3" evidence="4"/>
<dbReference type="InterPro" id="IPR005467">
    <property type="entry name" value="His_kinase_dom"/>
</dbReference>
<dbReference type="GO" id="GO:0005524">
    <property type="term" value="F:ATP binding"/>
    <property type="evidence" value="ECO:0007669"/>
    <property type="project" value="UniProtKB-KW"/>
</dbReference>
<dbReference type="SMART" id="SM00448">
    <property type="entry name" value="REC"/>
    <property type="match status" value="1"/>
</dbReference>
<evidence type="ECO:0000256" key="1">
    <source>
        <dbReference type="ARBA" id="ARBA00000085"/>
    </source>
</evidence>
<dbReference type="SMART" id="SM00387">
    <property type="entry name" value="HATPase_c"/>
    <property type="match status" value="1"/>
</dbReference>
<dbReference type="CDD" id="cd17546">
    <property type="entry name" value="REC_hyHK_CKI1_RcsC-like"/>
    <property type="match status" value="1"/>
</dbReference>
<keyword evidence="9" id="KW-0418">Kinase</keyword>
<feature type="domain" description="Histidine kinase" evidence="16">
    <location>
        <begin position="495"/>
        <end position="725"/>
    </location>
</feature>
<dbReference type="AlphaFoldDB" id="A0A098M5X0"/>
<evidence type="ECO:0000313" key="20">
    <source>
        <dbReference type="Proteomes" id="UP000029734"/>
    </source>
</evidence>
<dbReference type="PRINTS" id="PR00344">
    <property type="entry name" value="BCTRLSENSOR"/>
</dbReference>
<dbReference type="PROSITE" id="PS50885">
    <property type="entry name" value="HAMP"/>
    <property type="match status" value="1"/>
</dbReference>
<dbReference type="Pfam" id="PF13185">
    <property type="entry name" value="GAF_2"/>
    <property type="match status" value="1"/>
</dbReference>
<dbReference type="Pfam" id="PF00672">
    <property type="entry name" value="HAMP"/>
    <property type="match status" value="1"/>
</dbReference>
<dbReference type="SUPFAM" id="SSF47384">
    <property type="entry name" value="Homodimeric domain of signal transducing histidine kinase"/>
    <property type="match status" value="1"/>
</dbReference>
<dbReference type="PROSITE" id="PS50110">
    <property type="entry name" value="RESPONSE_REGULATORY"/>
    <property type="match status" value="1"/>
</dbReference>
<dbReference type="CDD" id="cd00082">
    <property type="entry name" value="HisKA"/>
    <property type="match status" value="1"/>
</dbReference>
<dbReference type="CDD" id="cd06225">
    <property type="entry name" value="HAMP"/>
    <property type="match status" value="1"/>
</dbReference>
<keyword evidence="12 15" id="KW-0472">Membrane</keyword>
<reference evidence="19 20" key="2">
    <citation type="submission" date="2014-10" db="EMBL/GenBank/DDBJ databases">
        <title>Comparative genomics of the Paenibacillus odorifer group.</title>
        <authorList>
            <person name="Tsai Y.-C."/>
            <person name="Martin N."/>
            <person name="Korlach J."/>
            <person name="Wiedmann M."/>
        </authorList>
    </citation>
    <scope>NUCLEOTIDE SEQUENCE [LARGE SCALE GENOMIC DNA]</scope>
    <source>
        <strain evidence="19 20">DSM 18334</strain>
    </source>
</reference>
<comment type="similarity">
    <text evidence="3">In the N-terminal section; belongs to the phytochrome family.</text>
</comment>
<dbReference type="GO" id="GO:0005886">
    <property type="term" value="C:plasma membrane"/>
    <property type="evidence" value="ECO:0007669"/>
    <property type="project" value="UniProtKB-SubCell"/>
</dbReference>
<dbReference type="eggNOG" id="COG2205">
    <property type="taxonomic scope" value="Bacteria"/>
</dbReference>
<sequence>MRGKIALGYFVILFLLGVFLLIVSGRIVDLERETTFLSGHDMQVHELTYLIEKNLLDMETGMRGYAITGNLEYLAPYNDGIVKWRINYAKLNYLIRDNPVQIQNLNNIKATIEKWISQGGQYAVDLKRTGQEEELRTYFKDGTGKAIFDLIRNQSEYFRSNEMALTMNRIANLTESNHKLFITMYVLWGLVALAAIGASIFISKSIVGTLRLVTKAINNIAVGGNMSERIEVRTRDEIYDLGKATNLLLDTIEREQWSSDQINHMSSALQETADISSLCRIFMNKLASILEMQYGAIFMLTNEEEMERIYAYAGKGNGDKTVLSTPIKLGEGLVGQCALDKQMIVVDELPTDYISIKSGLGQTAPRYAVIAPVVFENHVVAVVEAASLTKWTAYHCELLNQLLNMMAVSINSVTTRMEIQKLYGESQVMNEELQVQSEELQVQSEELQNHTSELIVLNSELESQKIVAVNAAIELEKYNEQLEQSSRYKSEFLANMSHELRTPLNSMLILSQLLTENRNETLSVEEQDYAAIIHSSGNDLLGLINDILDLSKVEAGKMLVEMDAVNVTELPSMMSGYFDKTAEKKNLQFSVSIARDVPDLFYTDEMRLHQIMRNLLSNAFKFTEEGCVELAVTKLNSFSSANFISETPLLAFAVKDSGIGISEEKSELIFEAFRQADGSTVRKFGGTGLGLSISLQLAKLLGGHISMESIQNEGSTFTLYLPCRENESELETSPSSSPSRTYQEAAAAVEVQGIHKESDLDTVTEAQYQQLKGRTVLLVDDDQRNIFALEKGLEPYDMNLLTAHSGYECLQILREYPNMEMVLLDIMMPNLDGYDTLCIIREELKLMELPIIAISAKTMKEEREKCLSAGATDFMGKPVLIKEVVTRMCRWFDIRSE</sequence>
<dbReference type="Pfam" id="PF00072">
    <property type="entry name" value="Response_reg"/>
    <property type="match status" value="1"/>
</dbReference>
<dbReference type="Gene3D" id="3.40.50.2300">
    <property type="match status" value="1"/>
</dbReference>
<dbReference type="Pfam" id="PF02518">
    <property type="entry name" value="HATPase_c"/>
    <property type="match status" value="1"/>
</dbReference>
<protein>
    <recommendedName>
        <fullName evidence="13">Circadian input-output histidine kinase CikA</fullName>
        <ecNumber evidence="4">2.7.13.3</ecNumber>
    </recommendedName>
</protein>
<dbReference type="Gene3D" id="6.10.340.10">
    <property type="match status" value="1"/>
</dbReference>
<dbReference type="SMART" id="SM00304">
    <property type="entry name" value="HAMP"/>
    <property type="match status" value="1"/>
</dbReference>
<evidence type="ECO:0000259" key="17">
    <source>
        <dbReference type="PROSITE" id="PS50110"/>
    </source>
</evidence>
<accession>A0A098M5X0</accession>
<evidence type="ECO:0000256" key="8">
    <source>
        <dbReference type="ARBA" id="ARBA00022741"/>
    </source>
</evidence>
<proteinExistence type="inferred from homology"/>
<dbReference type="SUPFAM" id="SSF55874">
    <property type="entry name" value="ATPase domain of HSP90 chaperone/DNA topoisomerase II/histidine kinase"/>
    <property type="match status" value="1"/>
</dbReference>
<keyword evidence="6 14" id="KW-0597">Phosphoprotein</keyword>
<evidence type="ECO:0000256" key="7">
    <source>
        <dbReference type="ARBA" id="ARBA00022679"/>
    </source>
</evidence>
<dbReference type="SMART" id="SM00065">
    <property type="entry name" value="GAF"/>
    <property type="match status" value="1"/>
</dbReference>
<dbReference type="Pfam" id="PF00512">
    <property type="entry name" value="HisKA"/>
    <property type="match status" value="1"/>
</dbReference>
<dbReference type="CDD" id="cd16922">
    <property type="entry name" value="HATPase_EvgS-ArcB-TorS-like"/>
    <property type="match status" value="1"/>
</dbReference>
<evidence type="ECO:0000259" key="16">
    <source>
        <dbReference type="PROSITE" id="PS50109"/>
    </source>
</evidence>
<evidence type="ECO:0000256" key="5">
    <source>
        <dbReference type="ARBA" id="ARBA00022475"/>
    </source>
</evidence>
<dbReference type="EMBL" id="JQCR01000003">
    <property type="protein sequence ID" value="KGE16947.1"/>
    <property type="molecule type" value="Genomic_DNA"/>
</dbReference>
<evidence type="ECO:0000256" key="3">
    <source>
        <dbReference type="ARBA" id="ARBA00006402"/>
    </source>
</evidence>
<evidence type="ECO:0000256" key="15">
    <source>
        <dbReference type="SAM" id="Phobius"/>
    </source>
</evidence>
<dbReference type="InterPro" id="IPR036097">
    <property type="entry name" value="HisK_dim/P_sf"/>
</dbReference>